<comment type="caution">
    <text evidence="2">The sequence shown here is derived from an EMBL/GenBank/DDBJ whole genome shotgun (WGS) entry which is preliminary data.</text>
</comment>
<evidence type="ECO:0000313" key="3">
    <source>
        <dbReference type="Proteomes" id="UP000664628"/>
    </source>
</evidence>
<gene>
    <name evidence="2" type="ORF">J2I46_15895</name>
</gene>
<accession>A0ABS3JJ91</accession>
<dbReference type="RefSeq" id="WP_207330022.1">
    <property type="nucleotide sequence ID" value="NZ_JAFMYW010000004.1"/>
</dbReference>
<dbReference type="NCBIfam" id="TIGR04131">
    <property type="entry name" value="Bac_Flav_CTERM"/>
    <property type="match status" value="1"/>
</dbReference>
<protein>
    <submittedName>
        <fullName evidence="2">Gliding motility-associated C-terminal domain-containing protein</fullName>
    </submittedName>
</protein>
<evidence type="ECO:0000256" key="1">
    <source>
        <dbReference type="SAM" id="MobiDB-lite"/>
    </source>
</evidence>
<sequence length="1467" mass="153192">MVFQVRYALFSIAWAVVWLLMGMTTSLAQTSPRSASLIQQTEQENKIKIVGSLCTPVSSTGTPPCGNDPVNFYDVDPAADKAKTKWVIDGGSPQTGMVASASFTSPGTKTITITRTISTTAASTSVVSSTALPPTTFTVLVGTPPSQFQNWRPDTTICKGTSITLDPYPNGAPSSPSSTSLTYLWFPKGETTQSISTTASGCYSVEVTNEAGCSYQDRIRVSLCPEESGSPGSKWYFGNNAGLDFGGDSPQPLTDGKLSTIEGSASITDTKGNILFYSDGITVYDKDGKPMQVYDPVSGSLTSSSAVLGGNQRSTQSAIIVPKPVCRGCDYLYYVYTTAEINGTRQITYSVVDMRRNSGNGAVVQQNLPVVTSSTSASSTERSAAVRNDKDTTYWVLTHDYGSNCFRVDHLTTATASTQQQYCLGTAHDSPSRGEGQIKIGPAPTPPVTTTGTSGTVSSGTVVSGTATAGNSNTAVRPVAVVIPGDPNSTDPDRQKSYVELFSFNTETGILTGPNKKIDLGPAPPTAYGVEFSPDGSKVYVSLLGEVTSVSGVQTQTGPSRIIQFDITVDDPVSTSALIDESTTRQYGSLQIGPDGKIYVAVQDQPSLGVIDNPNGSGTVTTNPFAKPPVFTVSGQDLGGKVSQLGLPNQVVNFTEPSSSAGLSASNVCEGDPVTFQITPYCPKLKETYNLTVRNSAGAVVAQILSFTQTSQTVQLSTPDTYSATLDVRVITSTGATCTTATAETSLTVIEQPKPFSVGPDINVCTNKPVSVTINAEAEEYAWVFRGRVFSRSKVLTTSIPGSYTAFIANGGECFESDVIEINIRIPPRLNLGPDQTLCESGTRTLAVPEVQGYQQFQWSTGATSREISVTQPGTYTVTGSFSTLDGVVCSAGDTIQVIGVKNPLLTTTLTNPAGCTTIDGVILVQPAPTLVVSGTASPTNSFTYSWTTVSGTPISTTGNSASALTQGAYTVSVTDENACVTNASFELRSKALPLALTAQPGPQRCDVPGSGSATLGISGGTPAGYQWRNSAGAIVSTSPSLTGVAAGVYSVSVVDNIGCVASLSAITIGIDTRSALSLGPNRSKCVGDTILLTPQDGGAPGGVAYRWSNGGTTRTISVNTAGTYSLTTTNALNGCIGTASVVAQFVQKPTVSAGPNLSLCLGAPQSLTSLQLSGSSPSGGSWAGPNTDPVGQFTPPTSAIGQVVTLIYSVTVNGCVNSAPRQIALKQTPQVNAGPDAEFCAGTVQVLQAAGSPGAVFRWSDGTQGSQLRPQQTGRYTVTANIDGCEQSDAVDVNVKPAPRFVLTREAAICVGDNQQTELRVALLEAGQTVVWTPTNTSSTTLLVGQVGTYSVVVTGSNGCIARDAARVIDLCEPRVFTPNAFSPNGDGVNDTFVPLNAYTTEMELRIYNRWGEVIFASTPETPAWDGTYRGEPAQTMVYPYVISYKSQYFPERPTAVKRGSVLLLR</sequence>
<evidence type="ECO:0000313" key="2">
    <source>
        <dbReference type="EMBL" id="MBO0950080.1"/>
    </source>
</evidence>
<dbReference type="InterPro" id="IPR013783">
    <property type="entry name" value="Ig-like_fold"/>
</dbReference>
<dbReference type="Proteomes" id="UP000664628">
    <property type="component" value="Unassembled WGS sequence"/>
</dbReference>
<dbReference type="SUPFAM" id="SSF82171">
    <property type="entry name" value="DPP6 N-terminal domain-like"/>
    <property type="match status" value="1"/>
</dbReference>
<dbReference type="Gene3D" id="2.60.40.10">
    <property type="entry name" value="Immunoglobulins"/>
    <property type="match status" value="1"/>
</dbReference>
<organism evidence="2 3">
    <name type="scientific">Fibrella forsythiae</name>
    <dbReference type="NCBI Taxonomy" id="2817061"/>
    <lineage>
        <taxon>Bacteria</taxon>
        <taxon>Pseudomonadati</taxon>
        <taxon>Bacteroidota</taxon>
        <taxon>Cytophagia</taxon>
        <taxon>Cytophagales</taxon>
        <taxon>Spirosomataceae</taxon>
        <taxon>Fibrella</taxon>
    </lineage>
</organism>
<dbReference type="Pfam" id="PF13585">
    <property type="entry name" value="CHU_C"/>
    <property type="match status" value="1"/>
</dbReference>
<dbReference type="EMBL" id="JAFMYW010000004">
    <property type="protein sequence ID" value="MBO0950080.1"/>
    <property type="molecule type" value="Genomic_DNA"/>
</dbReference>
<dbReference type="InterPro" id="IPR026341">
    <property type="entry name" value="T9SS_type_B"/>
</dbReference>
<feature type="region of interest" description="Disordered" evidence="1">
    <location>
        <begin position="1173"/>
        <end position="1195"/>
    </location>
</feature>
<name>A0ABS3JJ91_9BACT</name>
<proteinExistence type="predicted"/>
<reference evidence="2 3" key="1">
    <citation type="submission" date="2021-03" db="EMBL/GenBank/DDBJ databases">
        <title>Fibrella sp. HMF5405 genome sequencing and assembly.</title>
        <authorList>
            <person name="Kang H."/>
            <person name="Kim H."/>
            <person name="Bae S."/>
            <person name="Joh K."/>
        </authorList>
    </citation>
    <scope>NUCLEOTIDE SEQUENCE [LARGE SCALE GENOMIC DNA]</scope>
    <source>
        <strain evidence="2 3">HMF5405</strain>
    </source>
</reference>
<keyword evidence="3" id="KW-1185">Reference proteome</keyword>